<evidence type="ECO:0000313" key="3">
    <source>
        <dbReference type="Proteomes" id="UP000661112"/>
    </source>
</evidence>
<gene>
    <name evidence="2" type="ORF">H6G83_02620</name>
</gene>
<dbReference type="RefSeq" id="WP_190466525.1">
    <property type="nucleotide sequence ID" value="NZ_JACJSG010000003.1"/>
</dbReference>
<reference evidence="2 3" key="1">
    <citation type="journal article" date="2020" name="ISME J.">
        <title>Comparative genomics reveals insights into cyanobacterial evolution and habitat adaptation.</title>
        <authorList>
            <person name="Chen M.Y."/>
            <person name="Teng W.K."/>
            <person name="Zhao L."/>
            <person name="Hu C.X."/>
            <person name="Zhou Y.K."/>
            <person name="Han B.P."/>
            <person name="Song L.R."/>
            <person name="Shu W.S."/>
        </authorList>
    </citation>
    <scope>NUCLEOTIDE SEQUENCE [LARGE SCALE GENOMIC DNA]</scope>
    <source>
        <strain evidence="2 3">FACHB-119</strain>
    </source>
</reference>
<evidence type="ECO:0000259" key="1">
    <source>
        <dbReference type="Pfam" id="PF07693"/>
    </source>
</evidence>
<organism evidence="2 3">
    <name type="scientific">Anabaena azotica FACHB-119</name>
    <dbReference type="NCBI Taxonomy" id="947527"/>
    <lineage>
        <taxon>Bacteria</taxon>
        <taxon>Bacillati</taxon>
        <taxon>Cyanobacteriota</taxon>
        <taxon>Cyanophyceae</taxon>
        <taxon>Nostocales</taxon>
        <taxon>Nostocaceae</taxon>
        <taxon>Anabaena</taxon>
        <taxon>Anabaena azotica</taxon>
    </lineage>
</organism>
<accession>A0ABR8CZW2</accession>
<proteinExistence type="predicted"/>
<comment type="caution">
    <text evidence="2">The sequence shown here is derived from an EMBL/GenBank/DDBJ whole genome shotgun (WGS) entry which is preliminary data.</text>
</comment>
<evidence type="ECO:0000313" key="2">
    <source>
        <dbReference type="EMBL" id="MBD2499520.1"/>
    </source>
</evidence>
<dbReference type="InterPro" id="IPR027417">
    <property type="entry name" value="P-loop_NTPase"/>
</dbReference>
<name>A0ABR8CZW2_9NOST</name>
<sequence>MTEQSTITSSTVNREQIKIILKKFLDNKNYKVLAIKGKWGVGKSYIVQEFLSECKQEYYYASVFGLSSIEQLKIQILTNFNNYQESPNEKSLSQSSESIHILNKICNISSIKKNIFDFFVNKVKHIRDFILNNSETISKINLGNLKEQDITFSLSGSVIPLGLNLFFNKKISKSVICIDDLERTSNLKLDEILGFVENIAQRKECKVILIYDEDSLGENAKDVLTKYREKVIDFEAEFKPTVEENLFVVFEKDSHDIETILEVFKKTYTRNIRIIHKCKWLIDEIISLIPDCHPRLRKQIIINIIIIVLARFDINFYSGFRKISVKTISNLIDSFINSGENIKDLDDRISTISYLSYLGYNVLEIDKEIIQMVESYFYNNEEFIRKYDFINVREKQKQIIEKSSYIWEPYYNSFQDSSQEICQRLTTFIQEHHLDLTIEEFEKIENTAVDIGLNIKQDILEYKRQLLAHMIRKSPPHLLKSLRNKVDNFYDLNLELENKISQFDVNRDITGVLKKIINNYSDLSYVEPWSYEDIEFLNNCTIEEYVEWLQQGDSGLVRMVRYCLKMGDVASQRLKEAITILAKGSSLNAIRAKFLYGIDIENEEEIKDTRGND</sequence>
<dbReference type="Pfam" id="PF07693">
    <property type="entry name" value="KAP_NTPase"/>
    <property type="match status" value="1"/>
</dbReference>
<feature type="domain" description="KAP NTPase" evidence="1">
    <location>
        <begin position="29"/>
        <end position="253"/>
    </location>
</feature>
<dbReference type="EMBL" id="JACJSG010000003">
    <property type="protein sequence ID" value="MBD2499520.1"/>
    <property type="molecule type" value="Genomic_DNA"/>
</dbReference>
<dbReference type="InterPro" id="IPR011646">
    <property type="entry name" value="KAP_P-loop"/>
</dbReference>
<dbReference type="Gene3D" id="3.40.50.300">
    <property type="entry name" value="P-loop containing nucleotide triphosphate hydrolases"/>
    <property type="match status" value="1"/>
</dbReference>
<dbReference type="Proteomes" id="UP000661112">
    <property type="component" value="Unassembled WGS sequence"/>
</dbReference>
<protein>
    <recommendedName>
        <fullName evidence="1">KAP NTPase domain-containing protein</fullName>
    </recommendedName>
</protein>
<keyword evidence="3" id="KW-1185">Reference proteome</keyword>
<dbReference type="SUPFAM" id="SSF52540">
    <property type="entry name" value="P-loop containing nucleoside triphosphate hydrolases"/>
    <property type="match status" value="1"/>
</dbReference>